<reference evidence="1 2" key="1">
    <citation type="submission" date="2021-03" db="EMBL/GenBank/DDBJ databases">
        <authorList>
            <person name="King G.J."/>
            <person name="Bancroft I."/>
            <person name="Baten A."/>
            <person name="Bloomfield J."/>
            <person name="Borpatragohain P."/>
            <person name="He Z."/>
            <person name="Irish N."/>
            <person name="Irwin J."/>
            <person name="Liu K."/>
            <person name="Mauleon R.P."/>
            <person name="Moore J."/>
            <person name="Morris R."/>
            <person name="Ostergaard L."/>
            <person name="Wang B."/>
            <person name="Wells R."/>
        </authorList>
    </citation>
    <scope>NUCLEOTIDE SEQUENCE [LARGE SCALE GENOMIC DNA]</scope>
    <source>
        <strain evidence="1">R-o-18</strain>
        <tissue evidence="1">Leaf</tissue>
    </source>
</reference>
<comment type="caution">
    <text evidence="1">The sequence shown here is derived from an EMBL/GenBank/DDBJ whole genome shotgun (WGS) entry which is preliminary data.</text>
</comment>
<accession>A0ABQ7KML6</accession>
<sequence length="175" mass="19178">MLRLNLIRERSQLEQAVQKLSDAYGKLDQLDLAQPDGLLAHSAEAAGSQIISARRTVRVSGRWFVSGSEAGHVVHESLGSCGQAVGLGIKSRLGLDVPIRSGTFHFRKGTIWTVDCNRWPRSVPKGCFEGMCPCAHDLCISGKENGLGERRPWGYGYPRHIERSGEGLQPRGSVR</sequence>
<keyword evidence="2" id="KW-1185">Reference proteome</keyword>
<evidence type="ECO:0000313" key="2">
    <source>
        <dbReference type="Proteomes" id="UP000823674"/>
    </source>
</evidence>
<proteinExistence type="predicted"/>
<dbReference type="EMBL" id="JADBGQ010000016">
    <property type="protein sequence ID" value="KAG5374474.1"/>
    <property type="molecule type" value="Genomic_DNA"/>
</dbReference>
<organism evidence="1 2">
    <name type="scientific">Brassica rapa subsp. trilocularis</name>
    <dbReference type="NCBI Taxonomy" id="1813537"/>
    <lineage>
        <taxon>Eukaryota</taxon>
        <taxon>Viridiplantae</taxon>
        <taxon>Streptophyta</taxon>
        <taxon>Embryophyta</taxon>
        <taxon>Tracheophyta</taxon>
        <taxon>Spermatophyta</taxon>
        <taxon>Magnoliopsida</taxon>
        <taxon>eudicotyledons</taxon>
        <taxon>Gunneridae</taxon>
        <taxon>Pentapetalae</taxon>
        <taxon>rosids</taxon>
        <taxon>malvids</taxon>
        <taxon>Brassicales</taxon>
        <taxon>Brassicaceae</taxon>
        <taxon>Brassiceae</taxon>
        <taxon>Brassica</taxon>
    </lineage>
</organism>
<evidence type="ECO:0000313" key="1">
    <source>
        <dbReference type="EMBL" id="KAG5374474.1"/>
    </source>
</evidence>
<dbReference type="Proteomes" id="UP000823674">
    <property type="component" value="Unassembled WGS sequence"/>
</dbReference>
<gene>
    <name evidence="1" type="primary">A05p028870.1_BraROA</name>
    <name evidence="1" type="ORF">IGI04_042188</name>
</gene>
<name>A0ABQ7KML6_BRACM</name>
<protein>
    <submittedName>
        <fullName evidence="1">Uncharacterized protein</fullName>
    </submittedName>
</protein>